<dbReference type="Pfam" id="PF16162">
    <property type="entry name" value="KwaB"/>
    <property type="match status" value="1"/>
</dbReference>
<accession>A0A7X2D6U6</accession>
<dbReference type="RefSeq" id="WP_153347255.1">
    <property type="nucleotide sequence ID" value="NZ_WIVE01000166.1"/>
</dbReference>
<evidence type="ECO:0000313" key="2">
    <source>
        <dbReference type="Proteomes" id="UP000434582"/>
    </source>
</evidence>
<dbReference type="Proteomes" id="UP000434582">
    <property type="component" value="Unassembled WGS sequence"/>
</dbReference>
<name>A0A7X2D6U6_9PROT</name>
<keyword evidence="2" id="KW-1185">Reference proteome</keyword>
<dbReference type="InterPro" id="IPR032359">
    <property type="entry name" value="KwaB-like"/>
</dbReference>
<dbReference type="AlphaFoldDB" id="A0A7X2D6U6"/>
<dbReference type="OrthoDB" id="8387556at2"/>
<reference evidence="1 2" key="1">
    <citation type="submission" date="2019-10" db="EMBL/GenBank/DDBJ databases">
        <title>Draft whole-genome sequence of the purple nonsulfur photosynthetic bacterium Roseospira navarrensis DSM 15114.</title>
        <authorList>
            <person name="Kyndt J.A."/>
            <person name="Meyer T.E."/>
        </authorList>
    </citation>
    <scope>NUCLEOTIDE SEQUENCE [LARGE SCALE GENOMIC DNA]</scope>
    <source>
        <strain evidence="1 2">DSM 15114</strain>
    </source>
</reference>
<protein>
    <submittedName>
        <fullName evidence="1">DUF4868 domain-containing protein</fullName>
    </submittedName>
</protein>
<evidence type="ECO:0000313" key="1">
    <source>
        <dbReference type="EMBL" id="MQX38620.1"/>
    </source>
</evidence>
<gene>
    <name evidence="1" type="ORF">GHC57_19110</name>
</gene>
<comment type="caution">
    <text evidence="1">The sequence shown here is derived from an EMBL/GenBank/DDBJ whole genome shotgun (WGS) entry which is preliminary data.</text>
</comment>
<proteinExistence type="predicted"/>
<sequence length="188" mass="22029">MLEIDTLETNAGLIMEQCAQYDKEKSITKVEHITNAVFYCIKVVVDDKVLYAVKKSDLDWKTKKRINVSSVVFENYRLDIDNKDRFTIHNTIDFYVFGDKTFVRSKGNFESIMQYKGTYIRCFEDLKKNPDFCSIFSDMKALDDYIGDNKIQLRRISSIVDKGHYNNPSFMDNLRALHKKYKLKGLSL</sequence>
<dbReference type="EMBL" id="WIVE01000166">
    <property type="protein sequence ID" value="MQX38620.1"/>
    <property type="molecule type" value="Genomic_DNA"/>
</dbReference>
<organism evidence="1 2">
    <name type="scientific">Roseospira navarrensis</name>
    <dbReference type="NCBI Taxonomy" id="140058"/>
    <lineage>
        <taxon>Bacteria</taxon>
        <taxon>Pseudomonadati</taxon>
        <taxon>Pseudomonadota</taxon>
        <taxon>Alphaproteobacteria</taxon>
        <taxon>Rhodospirillales</taxon>
        <taxon>Rhodospirillaceae</taxon>
        <taxon>Roseospira</taxon>
    </lineage>
</organism>